<dbReference type="EMBL" id="WMLF01000725">
    <property type="protein sequence ID" value="MBB1247029.1"/>
    <property type="molecule type" value="Genomic_DNA"/>
</dbReference>
<organism evidence="3 4">
    <name type="scientific">Streptomyces durbertensis</name>
    <dbReference type="NCBI Taxonomy" id="2448886"/>
    <lineage>
        <taxon>Bacteria</taxon>
        <taxon>Bacillati</taxon>
        <taxon>Actinomycetota</taxon>
        <taxon>Actinomycetes</taxon>
        <taxon>Kitasatosporales</taxon>
        <taxon>Streptomycetaceae</taxon>
        <taxon>Streptomyces</taxon>
    </lineage>
</organism>
<dbReference type="InterPro" id="IPR050320">
    <property type="entry name" value="N5-glutamine_MTase"/>
</dbReference>
<name>A0ABR6ENV7_9ACTN</name>
<reference evidence="4" key="1">
    <citation type="journal article" date="2020" name="Syst. Appl. Microbiol.">
        <title>Streptomyces alkaliterrae sp. nov., isolated from an alkaline soil, and emended descriptions of Streptomyces alkaliphilus, Streptomyces calidiresistens and Streptomyces durbertensis.</title>
        <authorList>
            <person name="Swiecimska M."/>
            <person name="Golinska P."/>
            <person name="Nouioui I."/>
            <person name="Wypij M."/>
            <person name="Rai M."/>
            <person name="Sangal V."/>
            <person name="Goodfellow M."/>
        </authorList>
    </citation>
    <scope>NUCLEOTIDE SEQUENCE [LARGE SCALE GENOMIC DNA]</scope>
    <source>
        <strain evidence="4">DSM 104538</strain>
    </source>
</reference>
<evidence type="ECO:0000256" key="1">
    <source>
        <dbReference type="SAM" id="MobiDB-lite"/>
    </source>
</evidence>
<accession>A0ABR6ENV7</accession>
<evidence type="ECO:0000259" key="2">
    <source>
        <dbReference type="Pfam" id="PF05175"/>
    </source>
</evidence>
<dbReference type="PANTHER" id="PTHR18895">
    <property type="entry name" value="HEMK METHYLTRANSFERASE"/>
    <property type="match status" value="1"/>
</dbReference>
<dbReference type="Gene3D" id="3.40.50.150">
    <property type="entry name" value="Vaccinia Virus protein VP39"/>
    <property type="match status" value="1"/>
</dbReference>
<keyword evidence="3" id="KW-0808">Transferase</keyword>
<feature type="domain" description="Methyltransferase small" evidence="2">
    <location>
        <begin position="38"/>
        <end position="121"/>
    </location>
</feature>
<dbReference type="GO" id="GO:0032259">
    <property type="term" value="P:methylation"/>
    <property type="evidence" value="ECO:0007669"/>
    <property type="project" value="UniProtKB-KW"/>
</dbReference>
<feature type="non-terminal residue" evidence="3">
    <location>
        <position position="123"/>
    </location>
</feature>
<dbReference type="Pfam" id="PF05175">
    <property type="entry name" value="MTS"/>
    <property type="match status" value="1"/>
</dbReference>
<gene>
    <name evidence="3" type="ORF">GL263_26290</name>
</gene>
<dbReference type="InterPro" id="IPR007848">
    <property type="entry name" value="Small_mtfrase_dom"/>
</dbReference>
<comment type="caution">
    <text evidence="3">The sequence shown here is derived from an EMBL/GenBank/DDBJ whole genome shotgun (WGS) entry which is preliminary data.</text>
</comment>
<proteinExistence type="predicted"/>
<evidence type="ECO:0000313" key="3">
    <source>
        <dbReference type="EMBL" id="MBB1247029.1"/>
    </source>
</evidence>
<dbReference type="PANTHER" id="PTHR18895:SF74">
    <property type="entry name" value="MTRF1L RELEASE FACTOR GLUTAMINE METHYLTRANSFERASE"/>
    <property type="match status" value="1"/>
</dbReference>
<dbReference type="Proteomes" id="UP000766698">
    <property type="component" value="Unassembled WGS sequence"/>
</dbReference>
<dbReference type="CDD" id="cd02440">
    <property type="entry name" value="AdoMet_MTases"/>
    <property type="match status" value="1"/>
</dbReference>
<dbReference type="InterPro" id="IPR029063">
    <property type="entry name" value="SAM-dependent_MTases_sf"/>
</dbReference>
<keyword evidence="4" id="KW-1185">Reference proteome</keyword>
<protein>
    <submittedName>
        <fullName evidence="3">Methyltransferase</fullName>
    </submittedName>
</protein>
<dbReference type="SUPFAM" id="SSF53335">
    <property type="entry name" value="S-adenosyl-L-methionine-dependent methyltransferases"/>
    <property type="match status" value="1"/>
</dbReference>
<keyword evidence="3" id="KW-0489">Methyltransferase</keyword>
<dbReference type="GO" id="GO:0008168">
    <property type="term" value="F:methyltransferase activity"/>
    <property type="evidence" value="ECO:0007669"/>
    <property type="project" value="UniProtKB-KW"/>
</dbReference>
<evidence type="ECO:0000313" key="4">
    <source>
        <dbReference type="Proteomes" id="UP000766698"/>
    </source>
</evidence>
<sequence length="123" mass="12701">MRQRAEPPEGCATGAAARTGPSAPVRAVRLPGVYRPQSDTMLLAEALDAASVGAGDRVLDMCTGTGVLALRAARLGAEVTAVDISRRAVLCARLNARLAGLPVTVRRGDLLAGLPPGERFDVL</sequence>
<feature type="region of interest" description="Disordered" evidence="1">
    <location>
        <begin position="1"/>
        <end position="20"/>
    </location>
</feature>